<feature type="compositionally biased region" description="Basic residues" evidence="1">
    <location>
        <begin position="80"/>
        <end position="93"/>
    </location>
</feature>
<dbReference type="OrthoDB" id="435402at2759"/>
<dbReference type="EMBL" id="ML119648">
    <property type="protein sequence ID" value="RPA86762.1"/>
    <property type="molecule type" value="Genomic_DNA"/>
</dbReference>
<dbReference type="InterPro" id="IPR018606">
    <property type="entry name" value="Arb1"/>
</dbReference>
<organism evidence="2 3">
    <name type="scientific">Ascobolus immersus RN42</name>
    <dbReference type="NCBI Taxonomy" id="1160509"/>
    <lineage>
        <taxon>Eukaryota</taxon>
        <taxon>Fungi</taxon>
        <taxon>Dikarya</taxon>
        <taxon>Ascomycota</taxon>
        <taxon>Pezizomycotina</taxon>
        <taxon>Pezizomycetes</taxon>
        <taxon>Pezizales</taxon>
        <taxon>Ascobolaceae</taxon>
        <taxon>Ascobolus</taxon>
    </lineage>
</organism>
<dbReference type="Pfam" id="PF09692">
    <property type="entry name" value="Arb1"/>
    <property type="match status" value="1"/>
</dbReference>
<feature type="region of interest" description="Disordered" evidence="1">
    <location>
        <begin position="461"/>
        <end position="490"/>
    </location>
</feature>
<accession>A0A3N4IKU9</accession>
<name>A0A3N4IKU9_ASCIM</name>
<feature type="region of interest" description="Disordered" evidence="1">
    <location>
        <begin position="1"/>
        <end position="100"/>
    </location>
</feature>
<proteinExistence type="predicted"/>
<feature type="compositionally biased region" description="Basic and acidic residues" evidence="1">
    <location>
        <begin position="471"/>
        <end position="490"/>
    </location>
</feature>
<evidence type="ECO:0008006" key="4">
    <source>
        <dbReference type="Google" id="ProtNLM"/>
    </source>
</evidence>
<keyword evidence="3" id="KW-1185">Reference proteome</keyword>
<evidence type="ECO:0000313" key="2">
    <source>
        <dbReference type="EMBL" id="RPA86762.1"/>
    </source>
</evidence>
<reference evidence="2 3" key="1">
    <citation type="journal article" date="2018" name="Nat. Ecol. Evol.">
        <title>Pezizomycetes genomes reveal the molecular basis of ectomycorrhizal truffle lifestyle.</title>
        <authorList>
            <person name="Murat C."/>
            <person name="Payen T."/>
            <person name="Noel B."/>
            <person name="Kuo A."/>
            <person name="Morin E."/>
            <person name="Chen J."/>
            <person name="Kohler A."/>
            <person name="Krizsan K."/>
            <person name="Balestrini R."/>
            <person name="Da Silva C."/>
            <person name="Montanini B."/>
            <person name="Hainaut M."/>
            <person name="Levati E."/>
            <person name="Barry K.W."/>
            <person name="Belfiori B."/>
            <person name="Cichocki N."/>
            <person name="Clum A."/>
            <person name="Dockter R.B."/>
            <person name="Fauchery L."/>
            <person name="Guy J."/>
            <person name="Iotti M."/>
            <person name="Le Tacon F."/>
            <person name="Lindquist E.A."/>
            <person name="Lipzen A."/>
            <person name="Malagnac F."/>
            <person name="Mello A."/>
            <person name="Molinier V."/>
            <person name="Miyauchi S."/>
            <person name="Poulain J."/>
            <person name="Riccioni C."/>
            <person name="Rubini A."/>
            <person name="Sitrit Y."/>
            <person name="Splivallo R."/>
            <person name="Traeger S."/>
            <person name="Wang M."/>
            <person name="Zifcakova L."/>
            <person name="Wipf D."/>
            <person name="Zambonelli A."/>
            <person name="Paolocci F."/>
            <person name="Nowrousian M."/>
            <person name="Ottonello S."/>
            <person name="Baldrian P."/>
            <person name="Spatafora J.W."/>
            <person name="Henrissat B."/>
            <person name="Nagy L.G."/>
            <person name="Aury J.M."/>
            <person name="Wincker P."/>
            <person name="Grigoriev I.V."/>
            <person name="Bonfante P."/>
            <person name="Martin F.M."/>
        </authorList>
    </citation>
    <scope>NUCLEOTIDE SEQUENCE [LARGE SCALE GENOMIC DNA]</scope>
    <source>
        <strain evidence="2 3">RN42</strain>
    </source>
</reference>
<feature type="compositionally biased region" description="Low complexity" evidence="1">
    <location>
        <begin position="45"/>
        <end position="56"/>
    </location>
</feature>
<dbReference type="STRING" id="1160509.A0A3N4IKU9"/>
<evidence type="ECO:0000313" key="3">
    <source>
        <dbReference type="Proteomes" id="UP000275078"/>
    </source>
</evidence>
<protein>
    <recommendedName>
        <fullName evidence="4">Argonaute complex, subunit Arb1</fullName>
    </recommendedName>
</protein>
<gene>
    <name evidence="2" type="ORF">BJ508DRAFT_119856</name>
</gene>
<evidence type="ECO:0000256" key="1">
    <source>
        <dbReference type="SAM" id="MobiDB-lite"/>
    </source>
</evidence>
<dbReference type="GO" id="GO:0031047">
    <property type="term" value="P:regulatory ncRNA-mediated gene silencing"/>
    <property type="evidence" value="ECO:0007669"/>
    <property type="project" value="InterPro"/>
</dbReference>
<dbReference type="AlphaFoldDB" id="A0A3N4IKU9"/>
<feature type="compositionally biased region" description="Polar residues" evidence="1">
    <location>
        <begin position="16"/>
        <end position="33"/>
    </location>
</feature>
<sequence length="490" mass="54841">MVTTLPNDPTIDAAPTKQQPTTQDNNNMRQASVSEKIGASKEATNDTNNANNANNTSQDVEGDGDDAPGEYQGVGIGQAPKKKKKRKSKKGKSKPSGFEEFFVEPPLTKEQYEEDLAIYSPEKPFTERIEQCIQRYRARRRFDHFRTQVFTNYLVLGGISSGQKMFSGGIDIKEGEDDAEAIAKQVATDFVIDKIKLSQGSSDRQDEDGEIWDVDFVTVVKAFLSNKVPFVLSIRRLDDLETCCKVVQNFLNYIIFHNVAPEYIDNVKEAIEVAKLAEKELPMCLDFGRKVPGDFNTACSAYFGGWYEGMLENRSEDWADLVLPKVGYTTNEAAGIVKTCLDAHGTTEEKAAGLNAKRISHEHCGFEIVGIDIPPIGTPGGLKALGKLRLKVWHDPEEPAWETLLDEVEIYLEKQILHYAFLGMKLECTIHTLDTGMHYWDELTFCGASFFTLMDDPDFKESDGFSDEEQFDPKDKSVKQTRTDKEAAST</sequence>
<dbReference type="GO" id="GO:0033167">
    <property type="term" value="C:ARC complex"/>
    <property type="evidence" value="ECO:0007669"/>
    <property type="project" value="InterPro"/>
</dbReference>
<dbReference type="Proteomes" id="UP000275078">
    <property type="component" value="Unassembled WGS sequence"/>
</dbReference>